<dbReference type="Proteomes" id="UP000037069">
    <property type="component" value="Unassembled WGS sequence"/>
</dbReference>
<protein>
    <submittedName>
        <fullName evidence="1">Uncharacterized protein</fullName>
    </submittedName>
</protein>
<dbReference type="EMBL" id="JRES01001111">
    <property type="protein sequence ID" value="KNC25474.1"/>
    <property type="molecule type" value="Genomic_DNA"/>
</dbReference>
<proteinExistence type="predicted"/>
<organism evidence="1 2">
    <name type="scientific">Lucilia cuprina</name>
    <name type="common">Green bottle fly</name>
    <name type="synonym">Australian sheep blowfly</name>
    <dbReference type="NCBI Taxonomy" id="7375"/>
    <lineage>
        <taxon>Eukaryota</taxon>
        <taxon>Metazoa</taxon>
        <taxon>Ecdysozoa</taxon>
        <taxon>Arthropoda</taxon>
        <taxon>Hexapoda</taxon>
        <taxon>Insecta</taxon>
        <taxon>Pterygota</taxon>
        <taxon>Neoptera</taxon>
        <taxon>Endopterygota</taxon>
        <taxon>Diptera</taxon>
        <taxon>Brachycera</taxon>
        <taxon>Muscomorpha</taxon>
        <taxon>Oestroidea</taxon>
        <taxon>Calliphoridae</taxon>
        <taxon>Luciliinae</taxon>
        <taxon>Lucilia</taxon>
    </lineage>
</organism>
<reference evidence="1 2" key="1">
    <citation type="journal article" date="2015" name="Nat. Commun.">
        <title>Lucilia cuprina genome unlocks parasitic fly biology to underpin future interventions.</title>
        <authorList>
            <person name="Anstead C.A."/>
            <person name="Korhonen P.K."/>
            <person name="Young N.D."/>
            <person name="Hall R.S."/>
            <person name="Jex A.R."/>
            <person name="Murali S.C."/>
            <person name="Hughes D.S."/>
            <person name="Lee S.F."/>
            <person name="Perry T."/>
            <person name="Stroehlein A.J."/>
            <person name="Ansell B.R."/>
            <person name="Breugelmans B."/>
            <person name="Hofmann A."/>
            <person name="Qu J."/>
            <person name="Dugan S."/>
            <person name="Lee S.L."/>
            <person name="Chao H."/>
            <person name="Dinh H."/>
            <person name="Han Y."/>
            <person name="Doddapaneni H.V."/>
            <person name="Worley K.C."/>
            <person name="Muzny D.M."/>
            <person name="Ioannidis P."/>
            <person name="Waterhouse R.M."/>
            <person name="Zdobnov E.M."/>
            <person name="James P.J."/>
            <person name="Bagnall N.H."/>
            <person name="Kotze A.C."/>
            <person name="Gibbs R.A."/>
            <person name="Richards S."/>
            <person name="Batterham P."/>
            <person name="Gasser R.B."/>
        </authorList>
    </citation>
    <scope>NUCLEOTIDE SEQUENCE [LARGE SCALE GENOMIC DNA]</scope>
    <source>
        <strain evidence="1 2">LS</strain>
        <tissue evidence="1">Full body</tissue>
    </source>
</reference>
<dbReference type="AlphaFoldDB" id="A0A0L0C228"/>
<evidence type="ECO:0000313" key="2">
    <source>
        <dbReference type="Proteomes" id="UP000037069"/>
    </source>
</evidence>
<name>A0A0L0C228_LUCCU</name>
<dbReference type="OrthoDB" id="10045324at2759"/>
<sequence length="196" mass="22771">METIKYFGLENRNIKVISDGGSNIVAAMKIKNIERFNCMVHSLHRFISHDILNNTLFEDLNKIISKIKQIFRALTYRGEDILEIQQLKQNEKLFAMLKKIQNITNCIECDENIVFSDIESEIEAVLKNPHLPTLKKFCGIQNIKNCIECDENIVFSDIESEIEAVLKKSTFTNFKKFCGNKMELPSKYDKKLFPEL</sequence>
<gene>
    <name evidence="1" type="ORF">FF38_05859</name>
</gene>
<accession>A0A0L0C228</accession>
<keyword evidence="2" id="KW-1185">Reference proteome</keyword>
<comment type="caution">
    <text evidence="1">The sequence shown here is derived from an EMBL/GenBank/DDBJ whole genome shotgun (WGS) entry which is preliminary data.</text>
</comment>
<evidence type="ECO:0000313" key="1">
    <source>
        <dbReference type="EMBL" id="KNC25474.1"/>
    </source>
</evidence>